<sequence length="113" mass="13240">MRGKNGYSMIEVLVASTIFFQVILIFIPIHSQLQMATDTLSDKRWASIILHEEIQHFIWEDAPLLPATFETELKNRVFSLHFYEEEGYVKGCVYWINAKKTTESFCLYGLPYK</sequence>
<dbReference type="EMBL" id="JBHUDE010000166">
    <property type="protein sequence ID" value="MFD1610004.1"/>
    <property type="molecule type" value="Genomic_DNA"/>
</dbReference>
<keyword evidence="3" id="KW-1185">Reference proteome</keyword>
<keyword evidence="1" id="KW-0472">Membrane</keyword>
<evidence type="ECO:0000256" key="1">
    <source>
        <dbReference type="SAM" id="Phobius"/>
    </source>
</evidence>
<name>A0ABW4HWG5_9BACI</name>
<dbReference type="Proteomes" id="UP001597221">
    <property type="component" value="Unassembled WGS sequence"/>
</dbReference>
<organism evidence="2 3">
    <name type="scientific">Oceanobacillus luteolus</name>
    <dbReference type="NCBI Taxonomy" id="1274358"/>
    <lineage>
        <taxon>Bacteria</taxon>
        <taxon>Bacillati</taxon>
        <taxon>Bacillota</taxon>
        <taxon>Bacilli</taxon>
        <taxon>Bacillales</taxon>
        <taxon>Bacillaceae</taxon>
        <taxon>Oceanobacillus</taxon>
    </lineage>
</organism>
<reference evidence="3" key="1">
    <citation type="journal article" date="2019" name="Int. J. Syst. Evol. Microbiol.">
        <title>The Global Catalogue of Microorganisms (GCM) 10K type strain sequencing project: providing services to taxonomists for standard genome sequencing and annotation.</title>
        <authorList>
            <consortium name="The Broad Institute Genomics Platform"/>
            <consortium name="The Broad Institute Genome Sequencing Center for Infectious Disease"/>
            <person name="Wu L."/>
            <person name="Ma J."/>
        </authorList>
    </citation>
    <scope>NUCLEOTIDE SEQUENCE [LARGE SCALE GENOMIC DNA]</scope>
    <source>
        <strain evidence="3">CGMCC 1.12376</strain>
    </source>
</reference>
<feature type="transmembrane region" description="Helical" evidence="1">
    <location>
        <begin position="12"/>
        <end position="31"/>
    </location>
</feature>
<comment type="caution">
    <text evidence="2">The sequence shown here is derived from an EMBL/GenBank/DDBJ whole genome shotgun (WGS) entry which is preliminary data.</text>
</comment>
<gene>
    <name evidence="2" type="ORF">ACFSBH_20525</name>
</gene>
<proteinExistence type="predicted"/>
<protein>
    <recommendedName>
        <fullName evidence="4">Prepilin-type N-terminal cleavage/methylation domain-containing protein</fullName>
    </recommendedName>
</protein>
<keyword evidence="1" id="KW-1133">Transmembrane helix</keyword>
<evidence type="ECO:0000313" key="2">
    <source>
        <dbReference type="EMBL" id="MFD1610004.1"/>
    </source>
</evidence>
<evidence type="ECO:0008006" key="4">
    <source>
        <dbReference type="Google" id="ProtNLM"/>
    </source>
</evidence>
<evidence type="ECO:0000313" key="3">
    <source>
        <dbReference type="Proteomes" id="UP001597221"/>
    </source>
</evidence>
<keyword evidence="1" id="KW-0812">Transmembrane</keyword>
<accession>A0ABW4HWG5</accession>
<dbReference type="RefSeq" id="WP_251510132.1">
    <property type="nucleotide sequence ID" value="NZ_JAMBON010000001.1"/>
</dbReference>